<name>A0A452T226_URSMA</name>
<feature type="region of interest" description="Disordered" evidence="1">
    <location>
        <begin position="101"/>
        <end position="121"/>
    </location>
</feature>
<dbReference type="Gene3D" id="3.30.390.110">
    <property type="match status" value="1"/>
</dbReference>
<feature type="compositionally biased region" description="Polar residues" evidence="1">
    <location>
        <begin position="111"/>
        <end position="121"/>
    </location>
</feature>
<accession>A0A452T226</accession>
<dbReference type="GO" id="GO:0003735">
    <property type="term" value="F:structural constituent of ribosome"/>
    <property type="evidence" value="ECO:0007669"/>
    <property type="project" value="InterPro"/>
</dbReference>
<dbReference type="GO" id="GO:0006412">
    <property type="term" value="P:translation"/>
    <property type="evidence" value="ECO:0007669"/>
    <property type="project" value="InterPro"/>
</dbReference>
<reference evidence="2" key="1">
    <citation type="submission" date="2019-03" db="UniProtKB">
        <authorList>
            <consortium name="Ensembl"/>
        </authorList>
    </citation>
    <scope>IDENTIFICATION</scope>
</reference>
<evidence type="ECO:0000313" key="2">
    <source>
        <dbReference type="Ensembl" id="ENSUMAP00000001886"/>
    </source>
</evidence>
<sequence>LTAATSAHLHWTVMLNSSSFLIKRNKQTNTTEPSKLPARSSFHYNWLMPHKTVGVGPMANGRGAVVVGKQRPSHPSLTRLPLLTTAFPPSPVTPMLLERRVHPHPHPHLTTARNSTPSSSH</sequence>
<protein>
    <submittedName>
        <fullName evidence="2">Uncharacterized protein</fullName>
    </submittedName>
</protein>
<dbReference type="GeneTree" id="ENSGT01030000235945"/>
<organism evidence="2">
    <name type="scientific">Ursus maritimus</name>
    <name type="common">Polar bear</name>
    <name type="synonym">Thalarctos maritimus</name>
    <dbReference type="NCBI Taxonomy" id="29073"/>
    <lineage>
        <taxon>Eukaryota</taxon>
        <taxon>Metazoa</taxon>
        <taxon>Chordata</taxon>
        <taxon>Craniata</taxon>
        <taxon>Vertebrata</taxon>
        <taxon>Euteleostomi</taxon>
        <taxon>Mammalia</taxon>
        <taxon>Eutheria</taxon>
        <taxon>Laurasiatheria</taxon>
        <taxon>Carnivora</taxon>
        <taxon>Caniformia</taxon>
        <taxon>Ursidae</taxon>
        <taxon>Ursus</taxon>
    </lineage>
</organism>
<dbReference type="GO" id="GO:0005840">
    <property type="term" value="C:ribosome"/>
    <property type="evidence" value="ECO:0007669"/>
    <property type="project" value="InterPro"/>
</dbReference>
<dbReference type="InterPro" id="IPR002672">
    <property type="entry name" value="Ribosomal_eL28"/>
</dbReference>
<evidence type="ECO:0000256" key="1">
    <source>
        <dbReference type="SAM" id="MobiDB-lite"/>
    </source>
</evidence>
<dbReference type="Ensembl" id="ENSUMAT00000002339.1">
    <property type="protein sequence ID" value="ENSUMAP00000001886.1"/>
    <property type="gene ID" value="ENSUMAG00000001727.1"/>
</dbReference>
<dbReference type="PANTHER" id="PTHR10544">
    <property type="entry name" value="60S RIBOSOMAL PROTEIN L28"/>
    <property type="match status" value="1"/>
</dbReference>
<dbReference type="AlphaFoldDB" id="A0A452T226"/>
<proteinExistence type="predicted"/>